<dbReference type="RefSeq" id="WP_110812705.1">
    <property type="nucleotide sequence ID" value="NZ_QJTE01000001.1"/>
</dbReference>
<dbReference type="Proteomes" id="UP000248311">
    <property type="component" value="Unassembled WGS sequence"/>
</dbReference>
<evidence type="ECO:0000313" key="16">
    <source>
        <dbReference type="EMBL" id="PYE85671.1"/>
    </source>
</evidence>
<gene>
    <name evidence="16" type="ORF">DFP88_101340</name>
</gene>
<dbReference type="AlphaFoldDB" id="A0A318SUT3"/>
<dbReference type="Gene3D" id="3.30.450.20">
    <property type="entry name" value="PAS domain"/>
    <property type="match status" value="1"/>
</dbReference>
<keyword evidence="7" id="KW-0547">Nucleotide-binding</keyword>
<feature type="modified residue" description="4-aspartylphosphate" evidence="12">
    <location>
        <position position="788"/>
    </location>
</feature>
<dbReference type="SMART" id="SM00065">
    <property type="entry name" value="GAF"/>
    <property type="match status" value="1"/>
</dbReference>
<dbReference type="Pfam" id="PF07536">
    <property type="entry name" value="HWE_HK"/>
    <property type="match status" value="1"/>
</dbReference>
<dbReference type="Pfam" id="PF00360">
    <property type="entry name" value="PHY"/>
    <property type="match status" value="1"/>
</dbReference>
<evidence type="ECO:0000256" key="6">
    <source>
        <dbReference type="ARBA" id="ARBA00022679"/>
    </source>
</evidence>
<feature type="domain" description="Response regulatory" evidence="15">
    <location>
        <begin position="738"/>
        <end position="849"/>
    </location>
</feature>
<keyword evidence="3" id="KW-0600">Photoreceptor protein</keyword>
<dbReference type="Gene3D" id="3.30.565.10">
    <property type="entry name" value="Histidine kinase-like ATPase, C-terminal domain"/>
    <property type="match status" value="1"/>
</dbReference>
<evidence type="ECO:0000256" key="1">
    <source>
        <dbReference type="ARBA" id="ARBA00000085"/>
    </source>
</evidence>
<dbReference type="InterPro" id="IPR043150">
    <property type="entry name" value="Phytochrome_PHY_sf"/>
</dbReference>
<dbReference type="GO" id="GO:0005524">
    <property type="term" value="F:ATP binding"/>
    <property type="evidence" value="ECO:0007669"/>
    <property type="project" value="UniProtKB-KW"/>
</dbReference>
<organism evidence="16 17">
    <name type="scientific">Pseudoroseicyclus aestuarii</name>
    <dbReference type="NCBI Taxonomy" id="1795041"/>
    <lineage>
        <taxon>Bacteria</taxon>
        <taxon>Pseudomonadati</taxon>
        <taxon>Pseudomonadota</taxon>
        <taxon>Alphaproteobacteria</taxon>
        <taxon>Rhodobacterales</taxon>
        <taxon>Paracoccaceae</taxon>
        <taxon>Pseudoroseicyclus</taxon>
    </lineage>
</organism>
<dbReference type="Gene3D" id="3.40.50.2300">
    <property type="match status" value="1"/>
</dbReference>
<dbReference type="PANTHER" id="PTHR41523:SF8">
    <property type="entry name" value="ETHYLENE RESPONSE SENSOR PROTEIN"/>
    <property type="match status" value="1"/>
</dbReference>
<dbReference type="SMART" id="SM00911">
    <property type="entry name" value="HWE_HK"/>
    <property type="match status" value="1"/>
</dbReference>
<dbReference type="InterPro" id="IPR009219">
    <property type="entry name" value="Bactrphtchr_CheY"/>
</dbReference>
<dbReference type="SUPFAM" id="SSF55781">
    <property type="entry name" value="GAF domain-like"/>
    <property type="match status" value="2"/>
</dbReference>
<dbReference type="InterPro" id="IPR036890">
    <property type="entry name" value="HATPase_C_sf"/>
</dbReference>
<evidence type="ECO:0000256" key="5">
    <source>
        <dbReference type="ARBA" id="ARBA00022606"/>
    </source>
</evidence>
<protein>
    <recommendedName>
        <fullName evidence="2">histidine kinase</fullName>
        <ecNumber evidence="2">2.7.13.3</ecNumber>
    </recommendedName>
</protein>
<keyword evidence="13" id="KW-0175">Coiled coil</keyword>
<dbReference type="OrthoDB" id="489241at2"/>
<keyword evidence="4 12" id="KW-0597">Phosphoprotein</keyword>
<dbReference type="InterPro" id="IPR016132">
    <property type="entry name" value="Phyto_chromo_attachment"/>
</dbReference>
<name>A0A318SUT3_9RHOB</name>
<sequence length="856" mass="93539">MPDDHAERSVDLTNCDREPIHLLGRVQSFGCLLAVAPDWTVVQASANTEEVIGHAAEALLGQRLDTVVSASVRDDLRRRMHVLGSDGQAARIYAYDMFGDGRRFDLSIHITGDLCVIEMEPEIGAPNRDDLAMVQPLIARVRAQSTFEEAAQKAALGLKRLTGIDRVMVYRFGEDGAGTVVGEAMEPGMDPYLGLHYPASDIPKQARALYLRNLLRLIGDVDDPTHPILSVPEREDQPLDLSMAVTRAVSPIHIEYLRNMGVGASMSVSILRRGKLWGLFACHHSEAFHVDYQRRSAIELFAQLFSYELAQLETEAEMAEIERARQLHDRLMAQISSGDDIADGFETMAEEIGAVIPHDGIALYVKGRFHVRGSAVNEEEMLGLARFLNGAEPGTVYSTDRLAEVYPQAENFADRAAGILALPISRTPRDYIVLFRREQRQTVTWAGNPEKAVQQGPNGPRLHPRKSFEAWSEVVRGRSAPWRAAEQRAAEALRVTLLEVVLKLSDEAQDAARRAQEQQELLIAELNHRVRNILNLIRGLVSQGRGGATSIEAYHRVLDDRIHALALAHDQLTQTDYSWISIRELIANEIGAFLSQKGDRLKIEGDAVEVSPSAFTTLALVIHELVTNSAKYGALSDSSGWVAVTIAQQGDGAVMLRWVEHDGPPVRAPQRRGFGTTIIERSIPFELKGTAQVSYKVSGLEAEFRLPAQHVRLQEAPAEGAAAPAPAAGPQETRIDGQALVVDDNMIIAMDAGDMMSDLGASRVHTAASVPEALRILGTEAIAFALIDINLGSEISLPVALACREAGIPAILATGYGAREEVIGRYPVMPVVRKPYTLTHVRQAMAELAARSAAAG</sequence>
<evidence type="ECO:0000259" key="15">
    <source>
        <dbReference type="PROSITE" id="PS50110"/>
    </source>
</evidence>
<comment type="catalytic activity">
    <reaction evidence="1">
        <text>ATP + protein L-histidine = ADP + protein N-phospho-L-histidine.</text>
        <dbReference type="EC" id="2.7.13.3"/>
    </reaction>
</comment>
<evidence type="ECO:0000256" key="10">
    <source>
        <dbReference type="ARBA" id="ARBA00022991"/>
    </source>
</evidence>
<dbReference type="EC" id="2.7.13.3" evidence="2"/>
<evidence type="ECO:0000256" key="12">
    <source>
        <dbReference type="PROSITE-ProRule" id="PRU00169"/>
    </source>
</evidence>
<dbReference type="SUPFAM" id="SSF55785">
    <property type="entry name" value="PYP-like sensor domain (PAS domain)"/>
    <property type="match status" value="1"/>
</dbReference>
<dbReference type="Pfam" id="PF01590">
    <property type="entry name" value="GAF"/>
    <property type="match status" value="1"/>
</dbReference>
<dbReference type="GO" id="GO:0009584">
    <property type="term" value="P:detection of visible light"/>
    <property type="evidence" value="ECO:0007669"/>
    <property type="project" value="InterPro"/>
</dbReference>
<evidence type="ECO:0000256" key="4">
    <source>
        <dbReference type="ARBA" id="ARBA00022553"/>
    </source>
</evidence>
<dbReference type="PANTHER" id="PTHR41523">
    <property type="entry name" value="TWO-COMPONENT SYSTEM SENSOR PROTEIN"/>
    <property type="match status" value="1"/>
</dbReference>
<evidence type="ECO:0000256" key="9">
    <source>
        <dbReference type="ARBA" id="ARBA00022840"/>
    </source>
</evidence>
<dbReference type="InterPro" id="IPR011102">
    <property type="entry name" value="Sig_transdc_His_kinase_HWE"/>
</dbReference>
<feature type="coiled-coil region" evidence="13">
    <location>
        <begin position="302"/>
        <end position="329"/>
    </location>
</feature>
<dbReference type="InterPro" id="IPR001789">
    <property type="entry name" value="Sig_transdc_resp-reg_receiver"/>
</dbReference>
<evidence type="ECO:0000256" key="7">
    <source>
        <dbReference type="ARBA" id="ARBA00022741"/>
    </source>
</evidence>
<evidence type="ECO:0000256" key="11">
    <source>
        <dbReference type="ARBA" id="ARBA00023170"/>
    </source>
</evidence>
<dbReference type="InterPro" id="IPR029016">
    <property type="entry name" value="GAF-like_dom_sf"/>
</dbReference>
<dbReference type="GO" id="GO:0000160">
    <property type="term" value="P:phosphorelay signal transduction system"/>
    <property type="evidence" value="ECO:0007669"/>
    <property type="project" value="InterPro"/>
</dbReference>
<dbReference type="InterPro" id="IPR011006">
    <property type="entry name" value="CheY-like_superfamily"/>
</dbReference>
<dbReference type="InterPro" id="IPR035965">
    <property type="entry name" value="PAS-like_dom_sf"/>
</dbReference>
<keyword evidence="11" id="KW-0675">Receptor</keyword>
<dbReference type="SUPFAM" id="SSF55874">
    <property type="entry name" value="ATPase domain of HSP90 chaperone/DNA topoisomerase II/histidine kinase"/>
    <property type="match status" value="1"/>
</dbReference>
<dbReference type="Gene3D" id="3.30.450.40">
    <property type="match status" value="1"/>
</dbReference>
<keyword evidence="9" id="KW-0067">ATP-binding</keyword>
<evidence type="ECO:0000259" key="14">
    <source>
        <dbReference type="PROSITE" id="PS50046"/>
    </source>
</evidence>
<feature type="domain" description="Phytochrome chromophore attachment site" evidence="14">
    <location>
        <begin position="146"/>
        <end position="303"/>
    </location>
</feature>
<keyword evidence="5" id="KW-0716">Sensory transduction</keyword>
<dbReference type="SUPFAM" id="SSF52172">
    <property type="entry name" value="CheY-like"/>
    <property type="match status" value="1"/>
</dbReference>
<keyword evidence="8 16" id="KW-0418">Kinase</keyword>
<comment type="caution">
    <text evidence="16">The sequence shown here is derived from an EMBL/GenBank/DDBJ whole genome shotgun (WGS) entry which is preliminary data.</text>
</comment>
<dbReference type="GO" id="GO:0004673">
    <property type="term" value="F:protein histidine kinase activity"/>
    <property type="evidence" value="ECO:0007669"/>
    <property type="project" value="UniProtKB-EC"/>
</dbReference>
<reference evidence="16 17" key="1">
    <citation type="submission" date="2018-06" db="EMBL/GenBank/DDBJ databases">
        <title>Genomic Encyclopedia of Type Strains, Phase III (KMG-III): the genomes of soil and plant-associated and newly described type strains.</title>
        <authorList>
            <person name="Whitman W."/>
        </authorList>
    </citation>
    <scope>NUCLEOTIDE SEQUENCE [LARGE SCALE GENOMIC DNA]</scope>
    <source>
        <strain evidence="16 17">CECT 9025</strain>
    </source>
</reference>
<dbReference type="Pfam" id="PF08446">
    <property type="entry name" value="PAS_2"/>
    <property type="match status" value="1"/>
</dbReference>
<dbReference type="Gene3D" id="3.30.450.270">
    <property type="match status" value="1"/>
</dbReference>
<evidence type="ECO:0000313" key="17">
    <source>
        <dbReference type="Proteomes" id="UP000248311"/>
    </source>
</evidence>
<dbReference type="PROSITE" id="PS50046">
    <property type="entry name" value="PHYTOCHROME_2"/>
    <property type="match status" value="1"/>
</dbReference>
<evidence type="ECO:0000256" key="2">
    <source>
        <dbReference type="ARBA" id="ARBA00012438"/>
    </source>
</evidence>
<feature type="coiled-coil region" evidence="13">
    <location>
        <begin position="498"/>
        <end position="525"/>
    </location>
</feature>
<keyword evidence="6" id="KW-0808">Transferase</keyword>
<dbReference type="InterPro" id="IPR013515">
    <property type="entry name" value="Phytochrome_cen-reg"/>
</dbReference>
<evidence type="ECO:0000256" key="3">
    <source>
        <dbReference type="ARBA" id="ARBA00022543"/>
    </source>
</evidence>
<evidence type="ECO:0000256" key="8">
    <source>
        <dbReference type="ARBA" id="ARBA00022777"/>
    </source>
</evidence>
<proteinExistence type="predicted"/>
<dbReference type="InterPro" id="IPR001294">
    <property type="entry name" value="Phytochrome"/>
</dbReference>
<dbReference type="InterPro" id="IPR003018">
    <property type="entry name" value="GAF"/>
</dbReference>
<keyword evidence="10" id="KW-0157">Chromophore</keyword>
<dbReference type="PRINTS" id="PR01033">
    <property type="entry name" value="PHYTOCHROME"/>
</dbReference>
<keyword evidence="17" id="KW-1185">Reference proteome</keyword>
<evidence type="ECO:0000256" key="13">
    <source>
        <dbReference type="SAM" id="Coils"/>
    </source>
</evidence>
<dbReference type="EMBL" id="QJTE01000001">
    <property type="protein sequence ID" value="PYE85671.1"/>
    <property type="molecule type" value="Genomic_DNA"/>
</dbReference>
<dbReference type="GO" id="GO:0006355">
    <property type="term" value="P:regulation of DNA-templated transcription"/>
    <property type="evidence" value="ECO:0007669"/>
    <property type="project" value="InterPro"/>
</dbReference>
<accession>A0A318SUT3</accession>
<dbReference type="PIRSF" id="PIRSF036397">
    <property type="entry name" value="Bactrphtchrm_rec"/>
    <property type="match status" value="1"/>
</dbReference>
<dbReference type="PROSITE" id="PS50110">
    <property type="entry name" value="RESPONSE_REGULATORY"/>
    <property type="match status" value="1"/>
</dbReference>
<dbReference type="GO" id="GO:0009881">
    <property type="term" value="F:photoreceptor activity"/>
    <property type="evidence" value="ECO:0007669"/>
    <property type="project" value="UniProtKB-KW"/>
</dbReference>
<dbReference type="InterPro" id="IPR013654">
    <property type="entry name" value="PAS_2"/>
</dbReference>